<dbReference type="Gene3D" id="3.10.110.10">
    <property type="entry name" value="Ubiquitin Conjugating Enzyme"/>
    <property type="match status" value="1"/>
</dbReference>
<evidence type="ECO:0000256" key="3">
    <source>
        <dbReference type="ARBA" id="ARBA00022741"/>
    </source>
</evidence>
<dbReference type="InterPro" id="IPR023313">
    <property type="entry name" value="UBQ-conjugating_AS"/>
</dbReference>
<evidence type="ECO:0000256" key="4">
    <source>
        <dbReference type="ARBA" id="ARBA00022786"/>
    </source>
</evidence>
<evidence type="ECO:0000256" key="10">
    <source>
        <dbReference type="ARBA" id="ARBA00044279"/>
    </source>
</evidence>
<keyword evidence="16" id="KW-1185">Reference proteome</keyword>
<evidence type="ECO:0000256" key="6">
    <source>
        <dbReference type="ARBA" id="ARBA00043698"/>
    </source>
</evidence>
<feature type="domain" description="UBC core" evidence="14">
    <location>
        <begin position="22"/>
        <end position="166"/>
    </location>
</feature>
<evidence type="ECO:0000256" key="9">
    <source>
        <dbReference type="ARBA" id="ARBA00044092"/>
    </source>
</evidence>
<evidence type="ECO:0000256" key="7">
    <source>
        <dbReference type="ARBA" id="ARBA00044047"/>
    </source>
</evidence>
<evidence type="ECO:0000313" key="15">
    <source>
        <dbReference type="EMBL" id="QSL67073.1"/>
    </source>
</evidence>
<dbReference type="InterPro" id="IPR000608">
    <property type="entry name" value="UBC"/>
</dbReference>
<dbReference type="AlphaFoldDB" id="A0A899G2T7"/>
<comment type="catalytic activity">
    <reaction evidence="6">
        <text>[E1 NEDD8-activating enzyme]-S-[NEDD8 protein]-yl-L-cysteine + [E2 NEDD8-conjugating enzyme]-L-cysteine = [E1 NEDD8-activating enzyme]-L-cysteine + [E2 NEDD8-conjugating enzyme]-S-[NEDD8-protein]-yl-L-cysteine.</text>
        <dbReference type="EC" id="2.3.2.34"/>
    </reaction>
</comment>
<protein>
    <recommendedName>
        <fullName evidence="9">NEDD8-conjugating enzyme UBC12</fullName>
        <ecNumber evidence="7">2.3.2.34</ecNumber>
    </recommendedName>
    <alternativeName>
        <fullName evidence="8">NEDD8-conjugating enzyme Ubc12</fullName>
    </alternativeName>
    <alternativeName>
        <fullName evidence="10">RUB1-conjugating enzyme</fullName>
    </alternativeName>
    <alternativeName>
        <fullName evidence="11">Ubiquitin carrier protein 12</fullName>
    </alternativeName>
</protein>
<dbReference type="EMBL" id="CP054547">
    <property type="protein sequence ID" value="QSL67073.1"/>
    <property type="molecule type" value="Genomic_DNA"/>
</dbReference>
<evidence type="ECO:0000256" key="13">
    <source>
        <dbReference type="RuleBase" id="RU362109"/>
    </source>
</evidence>
<proteinExistence type="inferred from homology"/>
<keyword evidence="4 13" id="KW-0833">Ubl conjugation pathway</keyword>
<dbReference type="FunFam" id="3.10.110.10:FF:000005">
    <property type="entry name" value="NEDD8-conjugating enzyme Ubc12"/>
    <property type="match status" value="1"/>
</dbReference>
<gene>
    <name evidence="15" type="ORF">MERGE_001460</name>
</gene>
<name>A0A899G2T7_9ASCO</name>
<evidence type="ECO:0000256" key="8">
    <source>
        <dbReference type="ARBA" id="ARBA00044084"/>
    </source>
</evidence>
<keyword evidence="5 13" id="KW-0067">ATP-binding</keyword>
<evidence type="ECO:0000256" key="12">
    <source>
        <dbReference type="PROSITE-ProRule" id="PRU10133"/>
    </source>
</evidence>
<comment type="similarity">
    <text evidence="13">Belongs to the ubiquitin-conjugating enzyme family.</text>
</comment>
<evidence type="ECO:0000256" key="11">
    <source>
        <dbReference type="ARBA" id="ARBA00044315"/>
    </source>
</evidence>
<dbReference type="OrthoDB" id="10249039at2759"/>
<dbReference type="SUPFAM" id="SSF54495">
    <property type="entry name" value="UBC-like"/>
    <property type="match status" value="1"/>
</dbReference>
<reference evidence="15" key="1">
    <citation type="submission" date="2020-06" db="EMBL/GenBank/DDBJ databases">
        <title>Genomes of multiple members of Pneumocystis genus reveal paths to human pathogen Pneumocystis jirovecii.</title>
        <authorList>
            <person name="Cisse O.H."/>
            <person name="Ma L."/>
            <person name="Dekker J."/>
            <person name="Khil P."/>
            <person name="Jo J."/>
            <person name="Brenchley J."/>
            <person name="Blair R."/>
            <person name="Pahar B."/>
            <person name="Chabe M."/>
            <person name="Van Rompay K.A."/>
            <person name="Keesler R."/>
            <person name="Sukura A."/>
            <person name="Hirsch V."/>
            <person name="Kutty G."/>
            <person name="Liu Y."/>
            <person name="Peng L."/>
            <person name="Chen J."/>
            <person name="Song J."/>
            <person name="Weissenbacher-Lang C."/>
            <person name="Xu J."/>
            <person name="Upham N.S."/>
            <person name="Stajich J.E."/>
            <person name="Cuomo C.A."/>
            <person name="Cushion M.T."/>
            <person name="Kovacs J.A."/>
        </authorList>
    </citation>
    <scope>NUCLEOTIDE SEQUENCE</scope>
    <source>
        <strain evidence="15">2A</strain>
    </source>
</reference>
<evidence type="ECO:0000259" key="14">
    <source>
        <dbReference type="PROSITE" id="PS50127"/>
    </source>
</evidence>
<dbReference type="GO" id="GO:0005524">
    <property type="term" value="F:ATP binding"/>
    <property type="evidence" value="ECO:0007669"/>
    <property type="project" value="UniProtKB-UniRule"/>
</dbReference>
<organism evidence="15 16">
    <name type="scientific">Pneumocystis wakefieldiae</name>
    <dbReference type="NCBI Taxonomy" id="38082"/>
    <lineage>
        <taxon>Eukaryota</taxon>
        <taxon>Fungi</taxon>
        <taxon>Dikarya</taxon>
        <taxon>Ascomycota</taxon>
        <taxon>Taphrinomycotina</taxon>
        <taxon>Pneumocystomycetes</taxon>
        <taxon>Pneumocystaceae</taxon>
        <taxon>Pneumocystis</taxon>
    </lineage>
</organism>
<dbReference type="EC" id="2.3.2.34" evidence="7"/>
<dbReference type="PROSITE" id="PS00183">
    <property type="entry name" value="UBC_1"/>
    <property type="match status" value="1"/>
</dbReference>
<dbReference type="Pfam" id="PF00179">
    <property type="entry name" value="UQ_con"/>
    <property type="match status" value="1"/>
</dbReference>
<feature type="active site" description="Glycyl thioester intermediate" evidence="12">
    <location>
        <position position="104"/>
    </location>
</feature>
<dbReference type="SMART" id="SM00212">
    <property type="entry name" value="UBCc"/>
    <property type="match status" value="1"/>
</dbReference>
<evidence type="ECO:0000256" key="2">
    <source>
        <dbReference type="ARBA" id="ARBA00022679"/>
    </source>
</evidence>
<dbReference type="InterPro" id="IPR050113">
    <property type="entry name" value="Ub_conjugating_enzyme"/>
</dbReference>
<dbReference type="GO" id="GO:0061654">
    <property type="term" value="F:NEDD8 conjugating enzyme activity"/>
    <property type="evidence" value="ECO:0007669"/>
    <property type="project" value="UniProtKB-EC"/>
</dbReference>
<dbReference type="PROSITE" id="PS50127">
    <property type="entry name" value="UBC_2"/>
    <property type="match status" value="1"/>
</dbReference>
<evidence type="ECO:0000313" key="16">
    <source>
        <dbReference type="Proteomes" id="UP000663699"/>
    </source>
</evidence>
<evidence type="ECO:0000256" key="1">
    <source>
        <dbReference type="ARBA" id="ARBA00005032"/>
    </source>
</evidence>
<dbReference type="PANTHER" id="PTHR24067">
    <property type="entry name" value="UBIQUITIN-CONJUGATING ENZYME E2"/>
    <property type="match status" value="1"/>
</dbReference>
<keyword evidence="3 13" id="KW-0547">Nucleotide-binding</keyword>
<dbReference type="InterPro" id="IPR016135">
    <property type="entry name" value="UBQ-conjugating_enzyme/RWD"/>
</dbReference>
<accession>A0A899G2T7</accession>
<dbReference type="Proteomes" id="UP000663699">
    <property type="component" value="Chromosome 16"/>
</dbReference>
<evidence type="ECO:0000256" key="5">
    <source>
        <dbReference type="ARBA" id="ARBA00022840"/>
    </source>
</evidence>
<sequence length="210" mass="24470">MFKIRNIKELSDADKKEHKMSAAQIRVQKDITELLLPETMEIEFPDLDDFLNFYLIIRPDEGFYKGGSFCFKFNINDNYPHDPPKVKCAQKIYHPNIDLSGNICLNILREDWKPVLSLNAIMFGLLYLFLDPNTEDPLNKVAADDLKNNQESFRKNVQISMRGGYVLSEMFENNEHLKIVEKPMDRSSNIVIKHYNKATDIKNDLKVLQI</sequence>
<keyword evidence="2" id="KW-0808">Transferase</keyword>
<dbReference type="CDD" id="cd23794">
    <property type="entry name" value="UBCc_UBE2F_UBE2M"/>
    <property type="match status" value="1"/>
</dbReference>
<comment type="pathway">
    <text evidence="1">Protein modification; protein neddylation.</text>
</comment>